<sequence length="194" mass="21204">MRPDDVGPAADEGLGIAFDRETLSVRSTHLHVVAFREGENGHTEMGLCLRGRCVRAGHLVRHLQDRSEYLTLIDRRSRSFSSRSERERSRKEPNIGRFNQTVSAAHRSSCGTVEWRTCRASSHRAQSPVTCRRPGSRVGATAAAGSPPSAGRRWASAWASACATSWRPSGRSSRRTVILVDTVPAGALLWSALA</sequence>
<protein>
    <submittedName>
        <fullName evidence="2">Uncharacterized protein</fullName>
    </submittedName>
</protein>
<proteinExistence type="predicted"/>
<name>A0A1M4E5F4_9ACTN</name>
<accession>A0A1M4E5F4</accession>
<reference evidence="2" key="1">
    <citation type="submission" date="2016-04" db="EMBL/GenBank/DDBJ databases">
        <authorList>
            <person name="Evans L.H."/>
            <person name="Alamgir A."/>
            <person name="Owens N."/>
            <person name="Weber N.D."/>
            <person name="Virtaneva K."/>
            <person name="Barbian K."/>
            <person name="Babar A."/>
            <person name="Rosenke K."/>
        </authorList>
    </citation>
    <scope>NUCLEOTIDE SEQUENCE</scope>
    <source>
        <strain evidence="2">Nono1</strain>
    </source>
</reference>
<evidence type="ECO:0000313" key="2">
    <source>
        <dbReference type="EMBL" id="SBO94071.1"/>
    </source>
</evidence>
<feature type="compositionally biased region" description="Low complexity" evidence="1">
    <location>
        <begin position="142"/>
        <end position="151"/>
    </location>
</feature>
<organism evidence="2">
    <name type="scientific">Nonomuraea gerenzanensis</name>
    <dbReference type="NCBI Taxonomy" id="93944"/>
    <lineage>
        <taxon>Bacteria</taxon>
        <taxon>Bacillati</taxon>
        <taxon>Actinomycetota</taxon>
        <taxon>Actinomycetes</taxon>
        <taxon>Streptosporangiales</taxon>
        <taxon>Streptosporangiaceae</taxon>
        <taxon>Nonomuraea</taxon>
    </lineage>
</organism>
<evidence type="ECO:0000256" key="1">
    <source>
        <dbReference type="SAM" id="MobiDB-lite"/>
    </source>
</evidence>
<feature type="region of interest" description="Disordered" evidence="1">
    <location>
        <begin position="127"/>
        <end position="151"/>
    </location>
</feature>
<dbReference type="AlphaFoldDB" id="A0A1M4E5F4"/>
<dbReference type="EMBL" id="LT559118">
    <property type="protein sequence ID" value="SBO94071.1"/>
    <property type="molecule type" value="Genomic_DNA"/>
</dbReference>
<gene>
    <name evidence="2" type="ORF">BN4615_P3587</name>
</gene>